<proteinExistence type="predicted"/>
<sequence length="45" mass="4935">MQVWAVEPANDRLHLIRRHAGDEAPQGSWAEVGQAIVRHSCASLA</sequence>
<gene>
    <name evidence="1" type="ORF">FRUB_09922</name>
</gene>
<dbReference type="EMBL" id="NIDE01000019">
    <property type="protein sequence ID" value="OWK35080.1"/>
    <property type="molecule type" value="Genomic_DNA"/>
</dbReference>
<organism evidence="1 2">
    <name type="scientific">Fimbriiglobus ruber</name>
    <dbReference type="NCBI Taxonomy" id="1908690"/>
    <lineage>
        <taxon>Bacteria</taxon>
        <taxon>Pseudomonadati</taxon>
        <taxon>Planctomycetota</taxon>
        <taxon>Planctomycetia</taxon>
        <taxon>Gemmatales</taxon>
        <taxon>Gemmataceae</taxon>
        <taxon>Fimbriiglobus</taxon>
    </lineage>
</organism>
<protein>
    <submittedName>
        <fullName evidence="1">Uncharacterized protein</fullName>
    </submittedName>
</protein>
<evidence type="ECO:0000313" key="1">
    <source>
        <dbReference type="EMBL" id="OWK35080.1"/>
    </source>
</evidence>
<reference evidence="2" key="1">
    <citation type="submission" date="2017-06" db="EMBL/GenBank/DDBJ databases">
        <title>Genome analysis of Fimbriiglobus ruber SP5, the first member of the order Planctomycetales with confirmed chitinolytic capability.</title>
        <authorList>
            <person name="Ravin N.V."/>
            <person name="Rakitin A.L."/>
            <person name="Ivanova A.A."/>
            <person name="Beletsky A.V."/>
            <person name="Kulichevskaya I.S."/>
            <person name="Mardanov A.V."/>
            <person name="Dedysh S.N."/>
        </authorList>
    </citation>
    <scope>NUCLEOTIDE SEQUENCE [LARGE SCALE GENOMIC DNA]</scope>
    <source>
        <strain evidence="2">SP5</strain>
    </source>
</reference>
<dbReference type="AlphaFoldDB" id="A0A225D0D6"/>
<accession>A0A225D0D6</accession>
<comment type="caution">
    <text evidence="1">The sequence shown here is derived from an EMBL/GenBank/DDBJ whole genome shotgun (WGS) entry which is preliminary data.</text>
</comment>
<keyword evidence="2" id="KW-1185">Reference proteome</keyword>
<evidence type="ECO:0000313" key="2">
    <source>
        <dbReference type="Proteomes" id="UP000214646"/>
    </source>
</evidence>
<dbReference type="Proteomes" id="UP000214646">
    <property type="component" value="Unassembled WGS sequence"/>
</dbReference>
<name>A0A225D0D6_9BACT</name>